<dbReference type="EMBL" id="JAYWIO010000001">
    <property type="protein sequence ID" value="KAK7289611.1"/>
    <property type="molecule type" value="Genomic_DNA"/>
</dbReference>
<evidence type="ECO:0000313" key="1">
    <source>
        <dbReference type="EMBL" id="KAK7289611.1"/>
    </source>
</evidence>
<proteinExistence type="predicted"/>
<sequence>MPPKSKLHFTFTLKLPSVALKLPHGSLMVAQTPSRFSLPQHSTLLLPPSTATLLLPPSTPTLLHTFGSHYLPHGFDFGYLRFSLSPSRF</sequence>
<dbReference type="AlphaFoldDB" id="A0AAN9P996"/>
<protein>
    <submittedName>
        <fullName evidence="1">Uncharacterized protein</fullName>
    </submittedName>
</protein>
<gene>
    <name evidence="1" type="ORF">RIF29_03382</name>
</gene>
<dbReference type="Proteomes" id="UP001372338">
    <property type="component" value="Unassembled WGS sequence"/>
</dbReference>
<organism evidence="1 2">
    <name type="scientific">Crotalaria pallida</name>
    <name type="common">Smooth rattlebox</name>
    <name type="synonym">Crotalaria striata</name>
    <dbReference type="NCBI Taxonomy" id="3830"/>
    <lineage>
        <taxon>Eukaryota</taxon>
        <taxon>Viridiplantae</taxon>
        <taxon>Streptophyta</taxon>
        <taxon>Embryophyta</taxon>
        <taxon>Tracheophyta</taxon>
        <taxon>Spermatophyta</taxon>
        <taxon>Magnoliopsida</taxon>
        <taxon>eudicotyledons</taxon>
        <taxon>Gunneridae</taxon>
        <taxon>Pentapetalae</taxon>
        <taxon>rosids</taxon>
        <taxon>fabids</taxon>
        <taxon>Fabales</taxon>
        <taxon>Fabaceae</taxon>
        <taxon>Papilionoideae</taxon>
        <taxon>50 kb inversion clade</taxon>
        <taxon>genistoids sensu lato</taxon>
        <taxon>core genistoids</taxon>
        <taxon>Crotalarieae</taxon>
        <taxon>Crotalaria</taxon>
    </lineage>
</organism>
<accession>A0AAN9P996</accession>
<name>A0AAN9P996_CROPI</name>
<keyword evidence="2" id="KW-1185">Reference proteome</keyword>
<comment type="caution">
    <text evidence="1">The sequence shown here is derived from an EMBL/GenBank/DDBJ whole genome shotgun (WGS) entry which is preliminary data.</text>
</comment>
<evidence type="ECO:0000313" key="2">
    <source>
        <dbReference type="Proteomes" id="UP001372338"/>
    </source>
</evidence>
<reference evidence="1 2" key="1">
    <citation type="submission" date="2024-01" db="EMBL/GenBank/DDBJ databases">
        <title>The genomes of 5 underutilized Papilionoideae crops provide insights into root nodulation and disease resistanc.</title>
        <authorList>
            <person name="Yuan L."/>
        </authorList>
    </citation>
    <scope>NUCLEOTIDE SEQUENCE [LARGE SCALE GENOMIC DNA]</scope>
    <source>
        <strain evidence="1">ZHUSHIDOU_FW_LH</strain>
        <tissue evidence="1">Leaf</tissue>
    </source>
</reference>